<dbReference type="Pfam" id="PF01844">
    <property type="entry name" value="HNH"/>
    <property type="match status" value="1"/>
</dbReference>
<dbReference type="GO" id="GO:0003676">
    <property type="term" value="F:nucleic acid binding"/>
    <property type="evidence" value="ECO:0007669"/>
    <property type="project" value="InterPro"/>
</dbReference>
<dbReference type="GO" id="GO:0008270">
    <property type="term" value="F:zinc ion binding"/>
    <property type="evidence" value="ECO:0007669"/>
    <property type="project" value="InterPro"/>
</dbReference>
<dbReference type="OrthoDB" id="4398180at2"/>
<feature type="compositionally biased region" description="Basic residues" evidence="2">
    <location>
        <begin position="368"/>
        <end position="377"/>
    </location>
</feature>
<dbReference type="PATRIC" id="fig|1050174.4.peg.2552"/>
<accession>A0A0G3GV02</accession>
<dbReference type="STRING" id="1050174.CEPID_12640"/>
<evidence type="ECO:0000256" key="2">
    <source>
        <dbReference type="SAM" id="MobiDB-lite"/>
    </source>
</evidence>
<feature type="compositionally biased region" description="Polar residues" evidence="2">
    <location>
        <begin position="403"/>
        <end position="415"/>
    </location>
</feature>
<comment type="similarity">
    <text evidence="1">Belongs to the Rv1128c/1148c/1588c/1702c/1945/3466 family.</text>
</comment>
<dbReference type="SMART" id="SM00507">
    <property type="entry name" value="HNHc"/>
    <property type="match status" value="1"/>
</dbReference>
<organism evidence="4 5">
    <name type="scientific">Corynebacterium epidermidicanis</name>
    <dbReference type="NCBI Taxonomy" id="1050174"/>
    <lineage>
        <taxon>Bacteria</taxon>
        <taxon>Bacillati</taxon>
        <taxon>Actinomycetota</taxon>
        <taxon>Actinomycetes</taxon>
        <taxon>Mycobacteriales</taxon>
        <taxon>Corynebacteriaceae</taxon>
        <taxon>Corynebacterium</taxon>
    </lineage>
</organism>
<dbReference type="Pfam" id="PF02720">
    <property type="entry name" value="DUF222"/>
    <property type="match status" value="1"/>
</dbReference>
<evidence type="ECO:0000256" key="1">
    <source>
        <dbReference type="ARBA" id="ARBA00023450"/>
    </source>
</evidence>
<dbReference type="GO" id="GO:0004519">
    <property type="term" value="F:endonuclease activity"/>
    <property type="evidence" value="ECO:0007669"/>
    <property type="project" value="InterPro"/>
</dbReference>
<evidence type="ECO:0000313" key="5">
    <source>
        <dbReference type="Proteomes" id="UP000035368"/>
    </source>
</evidence>
<protein>
    <recommendedName>
        <fullName evidence="3">HNH nuclease domain-containing protein</fullName>
    </recommendedName>
</protein>
<sequence length="423" mass="47967">MGQFATVLALLRDASTQQFSHEDFSELREIHRMLANLTTEAAHAARLSDANSEVGSAKIEDYFTEAHGMSRAETRELLTRAENDFINYPQHRCAMWSLPWNKRIIIDRELQKLDDPKEAPFLLKQILDEAHDLTPEQLTTQLRQRTRRCNDTNDDPFRAEKRRKFRISKPDVDGGRYFSGYLPAYAASLLKTAVRRSFNQHAGLSHGIKVQDDRRTYDQRMADAFTHLIKRTEDTHTARTGCASIVVSMTAEDFENFRLGDRFATSTGDELSIFDIARLGPALHDYFALHTPDGNLISLTNTQRTATFLQRVALLARDLVCTHPGCDAPLDECDVHHIISFLNGGGTDIENLTLLCRHHHTSNDDTHRKPHRGHATRTPRDPRVGFSHKGNIKYNESPAARRASSQRIRTRFANSPQPPPPPG</sequence>
<feature type="region of interest" description="Disordered" evidence="2">
    <location>
        <begin position="361"/>
        <end position="423"/>
    </location>
</feature>
<name>A0A0G3GV02_9CORY</name>
<dbReference type="EMBL" id="CP011541">
    <property type="protein sequence ID" value="AKK04350.1"/>
    <property type="molecule type" value="Genomic_DNA"/>
</dbReference>
<evidence type="ECO:0000259" key="3">
    <source>
        <dbReference type="SMART" id="SM00507"/>
    </source>
</evidence>
<dbReference type="InterPro" id="IPR002711">
    <property type="entry name" value="HNH"/>
</dbReference>
<gene>
    <name evidence="4" type="ORF">CEPID_12640</name>
</gene>
<keyword evidence="5" id="KW-1185">Reference proteome</keyword>
<dbReference type="Proteomes" id="UP000035368">
    <property type="component" value="Chromosome"/>
</dbReference>
<proteinExistence type="inferred from homology"/>
<feature type="domain" description="HNH nuclease" evidence="3">
    <location>
        <begin position="309"/>
        <end position="361"/>
    </location>
</feature>
<reference evidence="4 5" key="1">
    <citation type="submission" date="2015-05" db="EMBL/GenBank/DDBJ databases">
        <title>Complete genome sequence of Corynebacterium epidermidicanis DSM 45586, isolated from the skin of a dog suffering from pruritus.</title>
        <authorList>
            <person name="Ruckert C."/>
            <person name="Albersmeier A."/>
            <person name="Winkler A."/>
            <person name="Tauch A."/>
        </authorList>
    </citation>
    <scope>NUCLEOTIDE SEQUENCE [LARGE SCALE GENOMIC DNA]</scope>
    <source>
        <strain evidence="4 5">DSM 45586</strain>
    </source>
</reference>
<dbReference type="CDD" id="cd00085">
    <property type="entry name" value="HNHc"/>
    <property type="match status" value="1"/>
</dbReference>
<dbReference type="InterPro" id="IPR003870">
    <property type="entry name" value="DUF222"/>
</dbReference>
<dbReference type="KEGG" id="cei:CEPID_12640"/>
<dbReference type="InterPro" id="IPR003615">
    <property type="entry name" value="HNH_nuc"/>
</dbReference>
<dbReference type="Gene3D" id="1.10.30.50">
    <property type="match status" value="1"/>
</dbReference>
<evidence type="ECO:0000313" key="4">
    <source>
        <dbReference type="EMBL" id="AKK04350.1"/>
    </source>
</evidence>
<dbReference type="AlphaFoldDB" id="A0A0G3GV02"/>
<dbReference type="RefSeq" id="WP_047241199.1">
    <property type="nucleotide sequence ID" value="NZ_CP011541.1"/>
</dbReference>